<protein>
    <recommendedName>
        <fullName evidence="3">Helix-turn-helix type 11 domain-containing protein</fullName>
    </recommendedName>
</protein>
<evidence type="ECO:0000313" key="2">
    <source>
        <dbReference type="Proteomes" id="UP000182015"/>
    </source>
</evidence>
<name>A0A1L8MKD9_9STRE</name>
<accession>A0A1L8MKD9</accession>
<gene>
    <name evidence="1" type="ORF">A9Q68_08465</name>
</gene>
<comment type="caution">
    <text evidence="1">The sequence shown here is derived from an EMBL/GenBank/DDBJ whole genome shotgun (WGS) entry which is preliminary data.</text>
</comment>
<dbReference type="RefSeq" id="WP_071794286.1">
    <property type="nucleotide sequence ID" value="NZ_LZDD01000003.1"/>
</dbReference>
<evidence type="ECO:0008006" key="3">
    <source>
        <dbReference type="Google" id="ProtNLM"/>
    </source>
</evidence>
<dbReference type="EMBL" id="LZDD01000003">
    <property type="protein sequence ID" value="OJF71223.1"/>
    <property type="molecule type" value="Genomic_DNA"/>
</dbReference>
<keyword evidence="2" id="KW-1185">Reference proteome</keyword>
<dbReference type="Proteomes" id="UP000182015">
    <property type="component" value="Unassembled WGS sequence"/>
</dbReference>
<evidence type="ECO:0000313" key="1">
    <source>
        <dbReference type="EMBL" id="OJF71223.1"/>
    </source>
</evidence>
<dbReference type="STRING" id="1856638.A9Q68_08465"/>
<dbReference type="OrthoDB" id="2242625at2"/>
<proteinExistence type="predicted"/>
<dbReference type="AlphaFoldDB" id="A0A1L8MKD9"/>
<reference evidence="2" key="1">
    <citation type="submission" date="2016-06" db="EMBL/GenBank/DDBJ databases">
        <authorList>
            <person name="de Vries S.P.W."/>
            <person name="Hadjirin N.F."/>
            <person name="Lay E.M."/>
            <person name="Zadoks R.N."/>
            <person name="Peacock S.J."/>
            <person name="Parkhill J."/>
            <person name="Grant A.J."/>
            <person name="Mcdougall S."/>
            <person name="Holmes M.A."/>
        </authorList>
    </citation>
    <scope>NUCLEOTIDE SEQUENCE [LARGE SCALE GENOMIC DNA]</scope>
    <source>
        <strain evidence="2">NZ1587</strain>
    </source>
</reference>
<sequence length="114" mass="13307">MKLKDKLTSLELRFFCFIPHGMEHPRPRKEFERVFGMSKRQVEKTVESLIHKGIPVCAIKEKDGGYFIPDNEEERQIGLRPNKSQIETTKKRIKAVESVDLNNFRAIAEDLRHG</sequence>
<organism evidence="1 2">
    <name type="scientific">Streptococcus bovimastitidis</name>
    <dbReference type="NCBI Taxonomy" id="1856638"/>
    <lineage>
        <taxon>Bacteria</taxon>
        <taxon>Bacillati</taxon>
        <taxon>Bacillota</taxon>
        <taxon>Bacilli</taxon>
        <taxon>Lactobacillales</taxon>
        <taxon>Streptococcaceae</taxon>
        <taxon>Streptococcus</taxon>
    </lineage>
</organism>